<evidence type="ECO:0000313" key="3">
    <source>
        <dbReference type="EMBL" id="KJX96532.1"/>
    </source>
</evidence>
<evidence type="ECO:0000256" key="1">
    <source>
        <dbReference type="SAM" id="Coils"/>
    </source>
</evidence>
<dbReference type="AlphaFoldDB" id="A0A0F4GHN9"/>
<organism evidence="3 4">
    <name type="scientific">Zymoseptoria brevis</name>
    <dbReference type="NCBI Taxonomy" id="1047168"/>
    <lineage>
        <taxon>Eukaryota</taxon>
        <taxon>Fungi</taxon>
        <taxon>Dikarya</taxon>
        <taxon>Ascomycota</taxon>
        <taxon>Pezizomycotina</taxon>
        <taxon>Dothideomycetes</taxon>
        <taxon>Dothideomycetidae</taxon>
        <taxon>Mycosphaerellales</taxon>
        <taxon>Mycosphaerellaceae</taxon>
        <taxon>Zymoseptoria</taxon>
    </lineage>
</organism>
<comment type="caution">
    <text evidence="3">The sequence shown here is derived from an EMBL/GenBank/DDBJ whole genome shotgun (WGS) entry which is preliminary data.</text>
</comment>
<keyword evidence="4" id="KW-1185">Reference proteome</keyword>
<name>A0A0F4GHN9_9PEZI</name>
<proteinExistence type="predicted"/>
<evidence type="ECO:0000313" key="4">
    <source>
        <dbReference type="Proteomes" id="UP000033647"/>
    </source>
</evidence>
<gene>
    <name evidence="3" type="ORF">TI39_contig616g00001</name>
</gene>
<dbReference type="OrthoDB" id="3621537at2759"/>
<dbReference type="EMBL" id="LAFY01000608">
    <property type="protein sequence ID" value="KJX96532.1"/>
    <property type="molecule type" value="Genomic_DNA"/>
</dbReference>
<keyword evidence="1" id="KW-0175">Coiled coil</keyword>
<feature type="region of interest" description="Disordered" evidence="2">
    <location>
        <begin position="177"/>
        <end position="213"/>
    </location>
</feature>
<accession>A0A0F4GHN9</accession>
<feature type="coiled-coil region" evidence="1">
    <location>
        <begin position="214"/>
        <end position="244"/>
    </location>
</feature>
<protein>
    <submittedName>
        <fullName evidence="3">Uncharacterized protein</fullName>
    </submittedName>
</protein>
<sequence length="251" mass="27357">MLASLRIYLSPGLQEKLQRFGTSSFKSASASARFHTCKPNTHHTLPILFFASLLPLISADFLIANATACTGPFPINTCTHGVKVLSGTNDATEYTCDHLIRAQDSNYLSGGTAGPHGMNVVAKQGICDSGRLEFVKDGYISSNDSPITRTTMSNANHPHIPSKLDFKNFKNFLLSQTAGNSSAQEANDKRTKGMSADEKKSGGDEGKEEEWTLVDSEKERIAKELEAEAELRQENAVLDDIEEKFEPTIGK</sequence>
<evidence type="ECO:0000256" key="2">
    <source>
        <dbReference type="SAM" id="MobiDB-lite"/>
    </source>
</evidence>
<feature type="compositionally biased region" description="Basic and acidic residues" evidence="2">
    <location>
        <begin position="186"/>
        <end position="205"/>
    </location>
</feature>
<reference evidence="3 4" key="1">
    <citation type="submission" date="2015-03" db="EMBL/GenBank/DDBJ databases">
        <title>RNA-seq based gene annotation and comparative genomics of four Zymoseptoria species reveal species-specific pathogenicity related genes and transposable element activity.</title>
        <authorList>
            <person name="Grandaubert J."/>
            <person name="Bhattacharyya A."/>
            <person name="Stukenbrock E.H."/>
        </authorList>
    </citation>
    <scope>NUCLEOTIDE SEQUENCE [LARGE SCALE GENOMIC DNA]</scope>
    <source>
        <strain evidence="3 4">Zb18110</strain>
    </source>
</reference>
<dbReference type="Proteomes" id="UP000033647">
    <property type="component" value="Unassembled WGS sequence"/>
</dbReference>